<accession>A0A221V1Q5</accession>
<dbReference type="Gene3D" id="2.170.130.10">
    <property type="entry name" value="TonB-dependent receptor, plug domain"/>
    <property type="match status" value="1"/>
</dbReference>
<dbReference type="InterPro" id="IPR008969">
    <property type="entry name" value="CarboxyPept-like_regulatory"/>
</dbReference>
<dbReference type="Gene3D" id="1.25.40.10">
    <property type="entry name" value="Tetratricopeptide repeat domain"/>
    <property type="match status" value="1"/>
</dbReference>
<dbReference type="Pfam" id="PF13715">
    <property type="entry name" value="CarbopepD_reg_2"/>
    <property type="match status" value="1"/>
</dbReference>
<dbReference type="SUPFAM" id="SSF48452">
    <property type="entry name" value="TPR-like"/>
    <property type="match status" value="1"/>
</dbReference>
<feature type="repeat" description="TPR" evidence="1">
    <location>
        <begin position="348"/>
        <end position="381"/>
    </location>
</feature>
<sequence length="581" mass="66370">MARIFVSITFFFVFVIGTAQATKITISGKVTYMDQALPNANVVIKGTSIGTKTDIKGKYSIEVYPGNILAFSYLGMQTIEVDVDDTHNVMDIQLSEHVEELNEVVVKKRKRKSQKELLADYPTNTNLIKSSWGIMDKDRTSYSMRVIDGKNLMPSGIDFLDALLPWVPNMLIDRVTYPLDPRVYLTQYGSTKTHVIFDVDGFVYEQAPTFISVHEIDRVAVLTRNGAFARYGPRGAGGVIIINTKEQTRIDDLGVKRIYSNSGLRDSINDRLAIKQAYVPEIPEYIKEYSLADSEEEAIQIFENQKTRFSNSPYYLLDISQYFKDTWGDNKKSQALLDTLAHQFAHDAIALKALAYRYENLGLLESALQQYLAILKLKPRDAQSHRDLANAYDEIGNYQKAIHIYSRYELAVNDLDSVPFDKYGTDELMTTERMNIIKLNAGKFFLESGTLEERTAIPGNRVLFEWNNNAAEFELQFVDPEKYYDSWEYTVETKEAELSAEISKGYSSKQFFLDDNLKGEWVINISYFGNGSQDPTYLKVTTFFDYGTLEQRQATKLFKLAGIKEDSYLCRINTESKLFIE</sequence>
<keyword evidence="1" id="KW-0802">TPR repeat</keyword>
<dbReference type="SUPFAM" id="SSF56935">
    <property type="entry name" value="Porins"/>
    <property type="match status" value="1"/>
</dbReference>
<dbReference type="KEGG" id="aalg:AREALGSMS7_03908"/>
<dbReference type="InterPro" id="IPR019734">
    <property type="entry name" value="TPR_rpt"/>
</dbReference>
<dbReference type="eggNOG" id="COG0457">
    <property type="taxonomic scope" value="Bacteria"/>
</dbReference>
<gene>
    <name evidence="2" type="ORF">AREALGSMS7_03908</name>
</gene>
<dbReference type="Proteomes" id="UP000204551">
    <property type="component" value="Chromosome"/>
</dbReference>
<dbReference type="Gene3D" id="2.60.40.1120">
    <property type="entry name" value="Carboxypeptidase-like, regulatory domain"/>
    <property type="match status" value="1"/>
</dbReference>
<dbReference type="STRING" id="616991.GCA_000733925_02160"/>
<evidence type="ECO:0000313" key="2">
    <source>
        <dbReference type="EMBL" id="ASO07316.1"/>
    </source>
</evidence>
<dbReference type="InterPro" id="IPR011990">
    <property type="entry name" value="TPR-like_helical_dom_sf"/>
</dbReference>
<dbReference type="InterPro" id="IPR037066">
    <property type="entry name" value="Plug_dom_sf"/>
</dbReference>
<proteinExistence type="predicted"/>
<dbReference type="EMBL" id="CP022515">
    <property type="protein sequence ID" value="ASO07316.1"/>
    <property type="molecule type" value="Genomic_DNA"/>
</dbReference>
<dbReference type="RefSeq" id="WP_093979612.1">
    <property type="nucleotide sequence ID" value="NZ_CP022515.1"/>
</dbReference>
<dbReference type="PROSITE" id="PS50005">
    <property type="entry name" value="TPR"/>
    <property type="match status" value="1"/>
</dbReference>
<organism evidence="2 3">
    <name type="scientific">Arenibacter algicola</name>
    <dbReference type="NCBI Taxonomy" id="616991"/>
    <lineage>
        <taxon>Bacteria</taxon>
        <taxon>Pseudomonadati</taxon>
        <taxon>Bacteroidota</taxon>
        <taxon>Flavobacteriia</taxon>
        <taxon>Flavobacteriales</taxon>
        <taxon>Flavobacteriaceae</taxon>
        <taxon>Arenibacter</taxon>
    </lineage>
</organism>
<protein>
    <submittedName>
        <fullName evidence="2">TonB-dependent receptor SusC</fullName>
    </submittedName>
</protein>
<evidence type="ECO:0000256" key="1">
    <source>
        <dbReference type="PROSITE-ProRule" id="PRU00339"/>
    </source>
</evidence>
<keyword evidence="2" id="KW-0675">Receptor</keyword>
<dbReference type="AlphaFoldDB" id="A0A221V1Q5"/>
<dbReference type="eggNOG" id="COG4676">
    <property type="taxonomic scope" value="Bacteria"/>
</dbReference>
<evidence type="ECO:0000313" key="3">
    <source>
        <dbReference type="Proteomes" id="UP000204551"/>
    </source>
</evidence>
<dbReference type="SUPFAM" id="SSF49464">
    <property type="entry name" value="Carboxypeptidase regulatory domain-like"/>
    <property type="match status" value="1"/>
</dbReference>
<name>A0A221V1Q5_9FLAO</name>
<reference evidence="2 3" key="1">
    <citation type="submission" date="2017-07" db="EMBL/GenBank/DDBJ databases">
        <title>Genome Sequence of Arenibacter algicola Strain SMS7 Isolated from a culture of the Diatom Skeletonema marinoi.</title>
        <authorList>
            <person name="Topel M."/>
            <person name="Pinder M.I.M."/>
            <person name="Johansson O.N."/>
            <person name="Kourtchenko O."/>
            <person name="Godhe A."/>
            <person name="Clarke A.K."/>
        </authorList>
    </citation>
    <scope>NUCLEOTIDE SEQUENCE [LARGE SCALE GENOMIC DNA]</scope>
    <source>
        <strain evidence="2 3">SMS7</strain>
    </source>
</reference>